<comment type="caution">
    <text evidence="2">The sequence shown here is derived from an EMBL/GenBank/DDBJ whole genome shotgun (WGS) entry which is preliminary data.</text>
</comment>
<proteinExistence type="predicted"/>
<protein>
    <submittedName>
        <fullName evidence="2">DUF4124 domain-containing protein</fullName>
    </submittedName>
</protein>
<feature type="chain" id="PRO_5045522414" evidence="1">
    <location>
        <begin position="34"/>
        <end position="187"/>
    </location>
</feature>
<name>A0ABS7X7C1_9GAMM</name>
<evidence type="ECO:0000313" key="2">
    <source>
        <dbReference type="EMBL" id="MBZ9611226.1"/>
    </source>
</evidence>
<accession>A0ABS7X7C1</accession>
<keyword evidence="3" id="KW-1185">Reference proteome</keyword>
<dbReference type="RefSeq" id="WP_224673304.1">
    <property type="nucleotide sequence ID" value="NZ_JAERPS020000002.1"/>
</dbReference>
<sequence>MENNNKRLKEAGHSMHKILFLLTLIFAAQPLQAQQDNKKVFVTRDANGVLVFSDSPQAGAEELNLSSRANIMAATDPTLPATKKPAKEPFGVEIMQPEEQGTVRDNTGSVYVSGRITPMFERGLRVRLLLDGKAQGQPQNNAVFILRDIDRGEHKLQLELFDQNGKLIATSPVTTFYLHRTSAISPN</sequence>
<reference evidence="2 3" key="1">
    <citation type="submission" date="2021-08" db="EMBL/GenBank/DDBJ databases">
        <title>Rheinheimera aquimaris sp. nov., isolated from seawater of the East Sea in Korea.</title>
        <authorList>
            <person name="Kim K.H."/>
            <person name="Wenting R."/>
            <person name="Kim K.R."/>
            <person name="Jeon C.O."/>
        </authorList>
    </citation>
    <scope>NUCLEOTIDE SEQUENCE [LARGE SCALE GENOMIC DNA]</scope>
    <source>
        <strain evidence="2 3">MA-13</strain>
    </source>
</reference>
<gene>
    <name evidence="2" type="ORF">I4W93_006415</name>
</gene>
<keyword evidence="1" id="KW-0732">Signal</keyword>
<evidence type="ECO:0000313" key="3">
    <source>
        <dbReference type="Proteomes" id="UP000663814"/>
    </source>
</evidence>
<dbReference type="Proteomes" id="UP000663814">
    <property type="component" value="Unassembled WGS sequence"/>
</dbReference>
<dbReference type="EMBL" id="JAERPS020000002">
    <property type="protein sequence ID" value="MBZ9611226.1"/>
    <property type="molecule type" value="Genomic_DNA"/>
</dbReference>
<organism evidence="2 3">
    <name type="scientific">Rheinheimera maricola</name>
    <dbReference type="NCBI Taxonomy" id="2793282"/>
    <lineage>
        <taxon>Bacteria</taxon>
        <taxon>Pseudomonadati</taxon>
        <taxon>Pseudomonadota</taxon>
        <taxon>Gammaproteobacteria</taxon>
        <taxon>Chromatiales</taxon>
        <taxon>Chromatiaceae</taxon>
        <taxon>Rheinheimera</taxon>
    </lineage>
</organism>
<feature type="signal peptide" evidence="1">
    <location>
        <begin position="1"/>
        <end position="33"/>
    </location>
</feature>
<evidence type="ECO:0000256" key="1">
    <source>
        <dbReference type="SAM" id="SignalP"/>
    </source>
</evidence>